<dbReference type="STRING" id="1630136.AS592_00695"/>
<dbReference type="OrthoDB" id="9812943at2"/>
<dbReference type="UniPathway" id="UPA00241">
    <property type="reaction ID" value="UER00356"/>
</dbReference>
<dbReference type="GO" id="GO:0005524">
    <property type="term" value="F:ATP binding"/>
    <property type="evidence" value="ECO:0007669"/>
    <property type="project" value="UniProtKB-UniRule"/>
</dbReference>
<comment type="function">
    <text evidence="6">Catalyzes the phosphorylation of the 3'-hydroxyl group of dephosphocoenzyme A to form coenzyme A.</text>
</comment>
<evidence type="ECO:0000313" key="8">
    <source>
        <dbReference type="EMBL" id="KYJ85590.1"/>
    </source>
</evidence>
<gene>
    <name evidence="6" type="primary">coaE</name>
    <name evidence="8" type="ORF">AS592_00695</name>
</gene>
<accession>A0A151CDI8</accession>
<sequence>MNYKKTEKPVPTEEEPFKYAIALTGGIATGKSTVSKLFEKEGFSVIDADTIAHQVLNDASAEVAGLFGSEVLHENGVDRKALGAIVFNDAEKRKALESLLHPLIYREILRLSRIEDAKKKPYLIDIPLFFETARYNTYKVIVVYATQPQQIERGMQRDRLPREEIQRRISAQMDIEEKRGKATYLIDNSGDETQLHQESLRVIDEIKKDFS</sequence>
<feature type="binding site" evidence="6">
    <location>
        <begin position="28"/>
        <end position="33"/>
    </location>
    <ligand>
        <name>ATP</name>
        <dbReference type="ChEBI" id="CHEBI:30616"/>
    </ligand>
</feature>
<keyword evidence="3 6" id="KW-0547">Nucleotide-binding</keyword>
<dbReference type="PANTHER" id="PTHR10695:SF46">
    <property type="entry name" value="BIFUNCTIONAL COENZYME A SYNTHASE-RELATED"/>
    <property type="match status" value="1"/>
</dbReference>
<keyword evidence="6" id="KW-0963">Cytoplasm</keyword>
<keyword evidence="9" id="KW-1185">Reference proteome</keyword>
<dbReference type="HAMAP" id="MF_00376">
    <property type="entry name" value="Dephospho_CoA_kinase"/>
    <property type="match status" value="1"/>
</dbReference>
<dbReference type="Pfam" id="PF01121">
    <property type="entry name" value="CoaE"/>
    <property type="match status" value="1"/>
</dbReference>
<dbReference type="PANTHER" id="PTHR10695">
    <property type="entry name" value="DEPHOSPHO-COA KINASE-RELATED"/>
    <property type="match status" value="1"/>
</dbReference>
<dbReference type="InterPro" id="IPR027417">
    <property type="entry name" value="P-loop_NTPase"/>
</dbReference>
<protein>
    <recommendedName>
        <fullName evidence="6 7">Dephospho-CoA kinase</fullName>
        <ecNumber evidence="6 7">2.7.1.24</ecNumber>
    </recommendedName>
    <alternativeName>
        <fullName evidence="6">Dephosphocoenzyme A kinase</fullName>
    </alternativeName>
</protein>
<dbReference type="GO" id="GO:0005737">
    <property type="term" value="C:cytoplasm"/>
    <property type="evidence" value="ECO:0007669"/>
    <property type="project" value="UniProtKB-SubCell"/>
</dbReference>
<evidence type="ECO:0000256" key="6">
    <source>
        <dbReference type="HAMAP-Rule" id="MF_00376"/>
    </source>
</evidence>
<comment type="similarity">
    <text evidence="1 6">Belongs to the CoaE family.</text>
</comment>
<reference evidence="8 9" key="1">
    <citation type="submission" date="2015-11" db="EMBL/GenBank/DDBJ databases">
        <title>Draft genome of Sulfurovum riftiae 1812E, a member of the Epsilonproteobacteria isolated from the tube of the deep-sea hydrothermal vent tubewom Riftia pachyptila.</title>
        <authorList>
            <person name="Vetriani C."/>
            <person name="Giovannelli D."/>
        </authorList>
    </citation>
    <scope>NUCLEOTIDE SEQUENCE [LARGE SCALE GENOMIC DNA]</scope>
    <source>
        <strain evidence="8 9">1812E</strain>
    </source>
</reference>
<comment type="catalytic activity">
    <reaction evidence="6">
        <text>3'-dephospho-CoA + ATP = ADP + CoA + H(+)</text>
        <dbReference type="Rhea" id="RHEA:18245"/>
        <dbReference type="ChEBI" id="CHEBI:15378"/>
        <dbReference type="ChEBI" id="CHEBI:30616"/>
        <dbReference type="ChEBI" id="CHEBI:57287"/>
        <dbReference type="ChEBI" id="CHEBI:57328"/>
        <dbReference type="ChEBI" id="CHEBI:456216"/>
        <dbReference type="EC" id="2.7.1.24"/>
    </reaction>
</comment>
<dbReference type="PROSITE" id="PS51219">
    <property type="entry name" value="DPCK"/>
    <property type="match status" value="1"/>
</dbReference>
<dbReference type="EMBL" id="LNKT01000071">
    <property type="protein sequence ID" value="KYJ85590.1"/>
    <property type="molecule type" value="Genomic_DNA"/>
</dbReference>
<dbReference type="GO" id="GO:0004140">
    <property type="term" value="F:dephospho-CoA kinase activity"/>
    <property type="evidence" value="ECO:0007669"/>
    <property type="project" value="UniProtKB-UniRule"/>
</dbReference>
<evidence type="ECO:0000256" key="2">
    <source>
        <dbReference type="ARBA" id="ARBA00022679"/>
    </source>
</evidence>
<dbReference type="SUPFAM" id="SSF52540">
    <property type="entry name" value="P-loop containing nucleoside triphosphate hydrolases"/>
    <property type="match status" value="1"/>
</dbReference>
<keyword evidence="6 8" id="KW-0418">Kinase</keyword>
<dbReference type="InterPro" id="IPR001977">
    <property type="entry name" value="Depp_CoAkinase"/>
</dbReference>
<proteinExistence type="inferred from homology"/>
<comment type="subcellular location">
    <subcellularLocation>
        <location evidence="6">Cytoplasm</location>
    </subcellularLocation>
</comment>
<dbReference type="GO" id="GO:0015937">
    <property type="term" value="P:coenzyme A biosynthetic process"/>
    <property type="evidence" value="ECO:0007669"/>
    <property type="project" value="UniProtKB-UniRule"/>
</dbReference>
<evidence type="ECO:0000313" key="9">
    <source>
        <dbReference type="Proteomes" id="UP000075359"/>
    </source>
</evidence>
<evidence type="ECO:0000256" key="3">
    <source>
        <dbReference type="ARBA" id="ARBA00022741"/>
    </source>
</evidence>
<dbReference type="Proteomes" id="UP000075359">
    <property type="component" value="Unassembled WGS sequence"/>
</dbReference>
<keyword evidence="2 6" id="KW-0808">Transferase</keyword>
<evidence type="ECO:0000256" key="5">
    <source>
        <dbReference type="ARBA" id="ARBA00022993"/>
    </source>
</evidence>
<evidence type="ECO:0000256" key="1">
    <source>
        <dbReference type="ARBA" id="ARBA00009018"/>
    </source>
</evidence>
<evidence type="ECO:0000256" key="7">
    <source>
        <dbReference type="NCBIfam" id="TIGR00152"/>
    </source>
</evidence>
<dbReference type="NCBIfam" id="TIGR00152">
    <property type="entry name" value="dephospho-CoA kinase"/>
    <property type="match status" value="1"/>
</dbReference>
<name>A0A151CDI8_9BACT</name>
<comment type="caution">
    <text evidence="8">The sequence shown here is derived from an EMBL/GenBank/DDBJ whole genome shotgun (WGS) entry which is preliminary data.</text>
</comment>
<keyword evidence="4 6" id="KW-0067">ATP-binding</keyword>
<organism evidence="8 9">
    <name type="scientific">Sulfurovum riftiae</name>
    <dbReference type="NCBI Taxonomy" id="1630136"/>
    <lineage>
        <taxon>Bacteria</taxon>
        <taxon>Pseudomonadati</taxon>
        <taxon>Campylobacterota</taxon>
        <taxon>Epsilonproteobacteria</taxon>
        <taxon>Campylobacterales</taxon>
        <taxon>Sulfurovaceae</taxon>
        <taxon>Sulfurovum</taxon>
    </lineage>
</organism>
<dbReference type="EC" id="2.7.1.24" evidence="6 7"/>
<dbReference type="AlphaFoldDB" id="A0A151CDI8"/>
<evidence type="ECO:0000256" key="4">
    <source>
        <dbReference type="ARBA" id="ARBA00022840"/>
    </source>
</evidence>
<dbReference type="CDD" id="cd02022">
    <property type="entry name" value="DPCK"/>
    <property type="match status" value="1"/>
</dbReference>
<dbReference type="Gene3D" id="3.40.50.300">
    <property type="entry name" value="P-loop containing nucleotide triphosphate hydrolases"/>
    <property type="match status" value="1"/>
</dbReference>
<keyword evidence="5 6" id="KW-0173">Coenzyme A biosynthesis</keyword>
<comment type="pathway">
    <text evidence="6">Cofactor biosynthesis; coenzyme A biosynthesis; CoA from (R)-pantothenate: step 5/5.</text>
</comment>